<organism evidence="1 2">
    <name type="scientific">Qipengyuania oceanensis</name>
    <dbReference type="NCBI Taxonomy" id="1463597"/>
    <lineage>
        <taxon>Bacteria</taxon>
        <taxon>Pseudomonadati</taxon>
        <taxon>Pseudomonadota</taxon>
        <taxon>Alphaproteobacteria</taxon>
        <taxon>Sphingomonadales</taxon>
        <taxon>Erythrobacteraceae</taxon>
        <taxon>Qipengyuania</taxon>
    </lineage>
</organism>
<evidence type="ECO:0000313" key="2">
    <source>
        <dbReference type="Proteomes" id="UP000445582"/>
    </source>
</evidence>
<name>A0A844YIS9_9SPHN</name>
<gene>
    <name evidence="1" type="ORF">GRI48_10370</name>
</gene>
<sequence length="88" mass="10839">MVVFRRRVQRDERMELIRSVTSRDGKYRIDFERDADGFYRYVTFNDRYRDHEDFHNPPFWTIAKFSGLYDTTEAVEADARSEFSWLRE</sequence>
<keyword evidence="2" id="KW-1185">Reference proteome</keyword>
<dbReference type="EMBL" id="WTYN01000001">
    <property type="protein sequence ID" value="MXO63415.1"/>
    <property type="molecule type" value="Genomic_DNA"/>
</dbReference>
<reference evidence="1 2" key="1">
    <citation type="submission" date="2019-12" db="EMBL/GenBank/DDBJ databases">
        <title>Genomic-based taxomic classification of the family Erythrobacteraceae.</title>
        <authorList>
            <person name="Xu L."/>
        </authorList>
    </citation>
    <scope>NUCLEOTIDE SEQUENCE [LARGE SCALE GENOMIC DNA]</scope>
    <source>
        <strain evidence="1 2">MCCC 1A09965</strain>
    </source>
</reference>
<accession>A0A844YIS9</accession>
<proteinExistence type="predicted"/>
<protein>
    <submittedName>
        <fullName evidence="1">Uncharacterized protein</fullName>
    </submittedName>
</protein>
<dbReference type="Proteomes" id="UP000445582">
    <property type="component" value="Unassembled WGS sequence"/>
</dbReference>
<dbReference type="AlphaFoldDB" id="A0A844YIS9"/>
<comment type="caution">
    <text evidence="1">The sequence shown here is derived from an EMBL/GenBank/DDBJ whole genome shotgun (WGS) entry which is preliminary data.</text>
</comment>
<evidence type="ECO:0000313" key="1">
    <source>
        <dbReference type="EMBL" id="MXO63415.1"/>
    </source>
</evidence>